<protein>
    <submittedName>
        <fullName evidence="2">Uncharacterized protein</fullName>
    </submittedName>
</protein>
<evidence type="ECO:0000256" key="1">
    <source>
        <dbReference type="SAM" id="MobiDB-lite"/>
    </source>
</evidence>
<feature type="compositionally biased region" description="Basic residues" evidence="1">
    <location>
        <begin position="107"/>
        <end position="122"/>
    </location>
</feature>
<evidence type="ECO:0000313" key="2">
    <source>
        <dbReference type="EMBL" id="KAK6165256.1"/>
    </source>
</evidence>
<comment type="caution">
    <text evidence="2">The sequence shown here is derived from an EMBL/GenBank/DDBJ whole genome shotgun (WGS) entry which is preliminary data.</text>
</comment>
<keyword evidence="3" id="KW-1185">Reference proteome</keyword>
<evidence type="ECO:0000313" key="3">
    <source>
        <dbReference type="Proteomes" id="UP001347796"/>
    </source>
</evidence>
<name>A0AAN8FZW9_PATCE</name>
<reference evidence="2 3" key="1">
    <citation type="submission" date="2024-01" db="EMBL/GenBank/DDBJ databases">
        <title>The genome of the rayed Mediterranean limpet Patella caerulea (Linnaeus, 1758).</title>
        <authorList>
            <person name="Anh-Thu Weber A."/>
            <person name="Halstead-Nussloch G."/>
        </authorList>
    </citation>
    <scope>NUCLEOTIDE SEQUENCE [LARGE SCALE GENOMIC DNA]</scope>
    <source>
        <strain evidence="2">AATW-2023a</strain>
        <tissue evidence="2">Whole specimen</tissue>
    </source>
</reference>
<dbReference type="Proteomes" id="UP001347796">
    <property type="component" value="Unassembled WGS sequence"/>
</dbReference>
<sequence length="160" mass="18882">MSIDDRTSLSTIALKAQYYFEIHKSDNKTKEVTFFTTENDKDTEIEQLKQDLADLKLELKRPSRQISSSFSSPQRRSSGYHSSFHDDRHINRSVSPKARHANEFRSHSPRHNRNSHFSRHNNRSYYNSRSSRQDFSPNHRDVSPRRQDFFSKSLESSDCL</sequence>
<organism evidence="2 3">
    <name type="scientific">Patella caerulea</name>
    <name type="common">Rayed Mediterranean limpet</name>
    <dbReference type="NCBI Taxonomy" id="87958"/>
    <lineage>
        <taxon>Eukaryota</taxon>
        <taxon>Metazoa</taxon>
        <taxon>Spiralia</taxon>
        <taxon>Lophotrochozoa</taxon>
        <taxon>Mollusca</taxon>
        <taxon>Gastropoda</taxon>
        <taxon>Patellogastropoda</taxon>
        <taxon>Patelloidea</taxon>
        <taxon>Patellidae</taxon>
        <taxon>Patella</taxon>
    </lineage>
</organism>
<dbReference type="EMBL" id="JAZGQO010000021">
    <property type="protein sequence ID" value="KAK6165256.1"/>
    <property type="molecule type" value="Genomic_DNA"/>
</dbReference>
<proteinExistence type="predicted"/>
<accession>A0AAN8FZW9</accession>
<gene>
    <name evidence="2" type="ORF">SNE40_022215</name>
</gene>
<feature type="compositionally biased region" description="Low complexity" evidence="1">
    <location>
        <begin position="64"/>
        <end position="77"/>
    </location>
</feature>
<feature type="compositionally biased region" description="Basic and acidic residues" evidence="1">
    <location>
        <begin position="137"/>
        <end position="149"/>
    </location>
</feature>
<feature type="region of interest" description="Disordered" evidence="1">
    <location>
        <begin position="62"/>
        <end position="160"/>
    </location>
</feature>
<dbReference type="AlphaFoldDB" id="A0AAN8FZW9"/>